<sequence length="448" mass="48050">MGSNERPLVLIGCTPYFGHMSPLRAIATDLVERGYEVTWVSSNHYQGFVEESGATFVPILGYGDLYEGDLKTKFAARDQLPPGPEQLAYDLEHAFVNCISSQYEALQRAMKSMTEKYPGRPIVQVNESVFMGALPIMLGAKGIKPAGTLGIGIIPICLSSIDLPAFGPGLPPDSSPEGRIRNAAMVKSVYEGWAAPVQKKFAGVVEETGAATPTKHFFDLMYLAPDRFLQMCTPSAEYPRSDAPASIHFAGGLPKGKRAGFTEKPSWWDQIVNPGGKTVVAVSQGSVALNYSDLTIPAIEAFKDREDIILVVALGKKGATLDASIPVGKNTFVSDFIPFDELLPLCSVFITNGGYGGFQHALSNGTPVVVAGATEDKPEVAARAEWAGVGINLRTGTATPEAISTAVDEILKNPKYKERSKELEAEMATFDPMEAVSRNIDELAAGLK</sequence>
<dbReference type="InterPro" id="IPR050426">
    <property type="entry name" value="Glycosyltransferase_28"/>
</dbReference>
<dbReference type="CDD" id="cd03784">
    <property type="entry name" value="GT1_Gtf-like"/>
    <property type="match status" value="1"/>
</dbReference>
<dbReference type="OrthoDB" id="5835829at2759"/>
<gene>
    <name evidence="3" type="ORF">M7I_3541</name>
</gene>
<dbReference type="AlphaFoldDB" id="H0ELS1"/>
<feature type="domain" description="Erythromycin biosynthesis protein CIII-like C-terminal" evidence="2">
    <location>
        <begin position="310"/>
        <end position="436"/>
    </location>
</feature>
<dbReference type="InParanoid" id="H0ELS1"/>
<keyword evidence="4" id="KW-1185">Reference proteome</keyword>
<dbReference type="PANTHER" id="PTHR48050">
    <property type="entry name" value="STEROL 3-BETA-GLUCOSYLTRANSFERASE"/>
    <property type="match status" value="1"/>
</dbReference>
<dbReference type="HOGENOM" id="CLU_000537_4_1_1"/>
<evidence type="ECO:0000313" key="4">
    <source>
        <dbReference type="Proteomes" id="UP000005446"/>
    </source>
</evidence>
<proteinExistence type="predicted"/>
<dbReference type="Proteomes" id="UP000005446">
    <property type="component" value="Unassembled WGS sequence"/>
</dbReference>
<comment type="caution">
    <text evidence="3">The sequence shown here is derived from an EMBL/GenBank/DDBJ whole genome shotgun (WGS) entry which is preliminary data.</text>
</comment>
<keyword evidence="1 3" id="KW-0808">Transferase</keyword>
<reference evidence="3 4" key="1">
    <citation type="journal article" date="2012" name="Eukaryot. Cell">
        <title>Genome sequence of the fungus Glarea lozoyensis: the first genome sequence of a species from the Helotiaceae family.</title>
        <authorList>
            <person name="Youssar L."/>
            <person name="Gruening B.A."/>
            <person name="Erxleben A."/>
            <person name="Guenther S."/>
            <person name="Huettel W."/>
        </authorList>
    </citation>
    <scope>NUCLEOTIDE SEQUENCE [LARGE SCALE GENOMIC DNA]</scope>
    <source>
        <strain evidence="4">ATCC 74030 / MF5533</strain>
    </source>
</reference>
<protein>
    <submittedName>
        <fullName evidence="3">Putative UDP-glucuronosyltransferase 2A3</fullName>
    </submittedName>
</protein>
<dbReference type="Pfam" id="PF06722">
    <property type="entry name" value="EryCIII-like_C"/>
    <property type="match status" value="1"/>
</dbReference>
<dbReference type="GO" id="GO:0008194">
    <property type="term" value="F:UDP-glycosyltransferase activity"/>
    <property type="evidence" value="ECO:0007669"/>
    <property type="project" value="InterPro"/>
</dbReference>
<evidence type="ECO:0000256" key="1">
    <source>
        <dbReference type="ARBA" id="ARBA00022679"/>
    </source>
</evidence>
<dbReference type="InterPro" id="IPR010610">
    <property type="entry name" value="EryCIII-like_C"/>
</dbReference>
<evidence type="ECO:0000259" key="2">
    <source>
        <dbReference type="Pfam" id="PF06722"/>
    </source>
</evidence>
<dbReference type="FunFam" id="3.40.50.2000:FF:000072">
    <property type="entry name" value="Glycosyl transferase"/>
    <property type="match status" value="1"/>
</dbReference>
<dbReference type="EMBL" id="AGUE01000080">
    <property type="protein sequence ID" value="EHL00458.1"/>
    <property type="molecule type" value="Genomic_DNA"/>
</dbReference>
<evidence type="ECO:0000313" key="3">
    <source>
        <dbReference type="EMBL" id="EHL00458.1"/>
    </source>
</evidence>
<dbReference type="GO" id="GO:0016758">
    <property type="term" value="F:hexosyltransferase activity"/>
    <property type="evidence" value="ECO:0007669"/>
    <property type="project" value="UniProtKB-ARBA"/>
</dbReference>
<dbReference type="PANTHER" id="PTHR48050:SF13">
    <property type="entry name" value="STEROL 3-BETA-GLUCOSYLTRANSFERASE UGT80A2"/>
    <property type="match status" value="1"/>
</dbReference>
<accession>H0ELS1</accession>
<organism evidence="3 4">
    <name type="scientific">Glarea lozoyensis (strain ATCC 74030 / MF5533)</name>
    <dbReference type="NCBI Taxonomy" id="1104152"/>
    <lineage>
        <taxon>Eukaryota</taxon>
        <taxon>Fungi</taxon>
        <taxon>Dikarya</taxon>
        <taxon>Ascomycota</taxon>
        <taxon>Pezizomycotina</taxon>
        <taxon>Leotiomycetes</taxon>
        <taxon>Helotiales</taxon>
        <taxon>Helotiaceae</taxon>
        <taxon>Glarea</taxon>
    </lineage>
</organism>
<dbReference type="Gene3D" id="3.40.50.2000">
    <property type="entry name" value="Glycogen Phosphorylase B"/>
    <property type="match status" value="2"/>
</dbReference>
<dbReference type="SUPFAM" id="SSF53756">
    <property type="entry name" value="UDP-Glycosyltransferase/glycogen phosphorylase"/>
    <property type="match status" value="1"/>
</dbReference>
<name>H0ELS1_GLAL7</name>
<dbReference type="InterPro" id="IPR002213">
    <property type="entry name" value="UDP_glucos_trans"/>
</dbReference>